<feature type="transmembrane region" description="Helical" evidence="5">
    <location>
        <begin position="78"/>
        <end position="96"/>
    </location>
</feature>
<dbReference type="Proteomes" id="UP000887565">
    <property type="component" value="Unplaced"/>
</dbReference>
<evidence type="ECO:0000256" key="4">
    <source>
        <dbReference type="ARBA" id="ARBA00023136"/>
    </source>
</evidence>
<name>A0A915JNN3_ROMCU</name>
<keyword evidence="2 5" id="KW-0812">Transmembrane</keyword>
<dbReference type="GO" id="GO:0016020">
    <property type="term" value="C:membrane"/>
    <property type="evidence" value="ECO:0007669"/>
    <property type="project" value="UniProtKB-SubCell"/>
</dbReference>
<keyword evidence="3 5" id="KW-1133">Transmembrane helix</keyword>
<proteinExistence type="predicted"/>
<comment type="subcellular location">
    <subcellularLocation>
        <location evidence="1">Membrane</location>
    </subcellularLocation>
</comment>
<dbReference type="Pfam" id="PF10321">
    <property type="entry name" value="7TM_GPCR_Srt"/>
    <property type="match status" value="1"/>
</dbReference>
<evidence type="ECO:0000256" key="2">
    <source>
        <dbReference type="ARBA" id="ARBA00022692"/>
    </source>
</evidence>
<dbReference type="InterPro" id="IPR019425">
    <property type="entry name" value="7TM_GPCR_serpentine_rcpt_Srt"/>
</dbReference>
<dbReference type="AlphaFoldDB" id="A0A915JNN3"/>
<reference evidence="7" key="1">
    <citation type="submission" date="2022-11" db="UniProtKB">
        <authorList>
            <consortium name="WormBaseParasite"/>
        </authorList>
    </citation>
    <scope>IDENTIFICATION</scope>
</reference>
<feature type="transmembrane region" description="Helical" evidence="5">
    <location>
        <begin position="152"/>
        <end position="171"/>
    </location>
</feature>
<dbReference type="WBParaSite" id="nRc.2.0.1.t27854-RA">
    <property type="protein sequence ID" value="nRc.2.0.1.t27854-RA"/>
    <property type="gene ID" value="nRc.2.0.1.g27854"/>
</dbReference>
<dbReference type="Gene3D" id="1.20.1070.10">
    <property type="entry name" value="Rhodopsin 7-helix transmembrane proteins"/>
    <property type="match status" value="1"/>
</dbReference>
<sequence length="305" mass="35405">MILIDEDENSSKMNNINHNSSKNDIDRLIIERYVVGSSTFIFSFTTFLLYVLCLKIIAKLRRRSSFYKLAFQIGLSDVGQLFLNGVATSAFLIFCAGGENPMPIFVQRLAGGLMGVFWFSNGFLVHCLAFNRFLNVYFLVKGRKVFTGRNTNIVIVFAWLQGLVWLMLYMLPDARFMYNMRFYTYVYGSSAASYRNSTINFWVNIFHMSGLLLWHFLILIKIRRTPRLLLQETSHVNPNVARRRRERTIKALMQCLLLCSLYMATIVTFHLVQWTPVHRFWSLAANSIWMLCSGANVLVYVTLNR</sequence>
<dbReference type="InterPro" id="IPR000276">
    <property type="entry name" value="GPCR_Rhodpsn"/>
</dbReference>
<keyword evidence="6" id="KW-1185">Reference proteome</keyword>
<dbReference type="SUPFAM" id="SSF81321">
    <property type="entry name" value="Family A G protein-coupled receptor-like"/>
    <property type="match status" value="1"/>
</dbReference>
<organism evidence="6 7">
    <name type="scientific">Romanomermis culicivorax</name>
    <name type="common">Nematode worm</name>
    <dbReference type="NCBI Taxonomy" id="13658"/>
    <lineage>
        <taxon>Eukaryota</taxon>
        <taxon>Metazoa</taxon>
        <taxon>Ecdysozoa</taxon>
        <taxon>Nematoda</taxon>
        <taxon>Enoplea</taxon>
        <taxon>Dorylaimia</taxon>
        <taxon>Mermithida</taxon>
        <taxon>Mermithoidea</taxon>
        <taxon>Mermithidae</taxon>
        <taxon>Romanomermis</taxon>
    </lineage>
</organism>
<feature type="transmembrane region" description="Helical" evidence="5">
    <location>
        <begin position="280"/>
        <end position="303"/>
    </location>
</feature>
<evidence type="ECO:0000313" key="6">
    <source>
        <dbReference type="Proteomes" id="UP000887565"/>
    </source>
</evidence>
<evidence type="ECO:0000256" key="1">
    <source>
        <dbReference type="ARBA" id="ARBA00004370"/>
    </source>
</evidence>
<dbReference type="PROSITE" id="PS00237">
    <property type="entry name" value="G_PROTEIN_RECEP_F1_1"/>
    <property type="match status" value="1"/>
</dbReference>
<feature type="transmembrane region" description="Helical" evidence="5">
    <location>
        <begin position="33"/>
        <end position="57"/>
    </location>
</feature>
<dbReference type="PANTHER" id="PTHR23021">
    <property type="entry name" value="SERPENTINE RECEPTOR, CLASS T"/>
    <property type="match status" value="1"/>
</dbReference>
<feature type="transmembrane region" description="Helical" evidence="5">
    <location>
        <begin position="251"/>
        <end position="274"/>
    </location>
</feature>
<feature type="transmembrane region" description="Helical" evidence="5">
    <location>
        <begin position="116"/>
        <end position="140"/>
    </location>
</feature>
<evidence type="ECO:0000256" key="5">
    <source>
        <dbReference type="SAM" id="Phobius"/>
    </source>
</evidence>
<evidence type="ECO:0000256" key="3">
    <source>
        <dbReference type="ARBA" id="ARBA00022989"/>
    </source>
</evidence>
<dbReference type="OMA" id="RIRIVVM"/>
<protein>
    <submittedName>
        <fullName evidence="7">Uncharacterized protein</fullName>
    </submittedName>
</protein>
<dbReference type="GO" id="GO:0004930">
    <property type="term" value="F:G protein-coupled receptor activity"/>
    <property type="evidence" value="ECO:0007669"/>
    <property type="project" value="InterPro"/>
</dbReference>
<evidence type="ECO:0000313" key="7">
    <source>
        <dbReference type="WBParaSite" id="nRc.2.0.1.t27854-RA"/>
    </source>
</evidence>
<keyword evidence="4 5" id="KW-0472">Membrane</keyword>
<accession>A0A915JNN3</accession>
<feature type="transmembrane region" description="Helical" evidence="5">
    <location>
        <begin position="199"/>
        <end position="220"/>
    </location>
</feature>
<dbReference type="PANTHER" id="PTHR23021:SF26">
    <property type="entry name" value="SERPENTINE RECEPTOR, CLASS T"/>
    <property type="match status" value="1"/>
</dbReference>
<dbReference type="CDD" id="cd00637">
    <property type="entry name" value="7tm_classA_rhodopsin-like"/>
    <property type="match status" value="1"/>
</dbReference>